<dbReference type="Proteomes" id="UP000076727">
    <property type="component" value="Unassembled WGS sequence"/>
</dbReference>
<keyword evidence="2" id="KW-1185">Reference proteome</keyword>
<protein>
    <submittedName>
        <fullName evidence="1">Uncharacterized protein</fullName>
    </submittedName>
</protein>
<evidence type="ECO:0000313" key="2">
    <source>
        <dbReference type="Proteomes" id="UP000076727"/>
    </source>
</evidence>
<evidence type="ECO:0000313" key="1">
    <source>
        <dbReference type="EMBL" id="KZT72383.1"/>
    </source>
</evidence>
<sequence>MGRKKGNKLPIYDERDGPRYMTVQHPYPMNADMDIEDDRMAFAYWIASCIGRENLLAFFHKPNVRDLRRCPAVDAVEDAAATTSSSTN</sequence>
<dbReference type="OrthoDB" id="3243413at2759"/>
<dbReference type="EMBL" id="KV429041">
    <property type="protein sequence ID" value="KZT72383.1"/>
    <property type="molecule type" value="Genomic_DNA"/>
</dbReference>
<organism evidence="1 2">
    <name type="scientific">Daedalea quercina L-15889</name>
    <dbReference type="NCBI Taxonomy" id="1314783"/>
    <lineage>
        <taxon>Eukaryota</taxon>
        <taxon>Fungi</taxon>
        <taxon>Dikarya</taxon>
        <taxon>Basidiomycota</taxon>
        <taxon>Agaricomycotina</taxon>
        <taxon>Agaricomycetes</taxon>
        <taxon>Polyporales</taxon>
        <taxon>Fomitopsis</taxon>
    </lineage>
</organism>
<reference evidence="1 2" key="1">
    <citation type="journal article" date="2016" name="Mol. Biol. Evol.">
        <title>Comparative Genomics of Early-Diverging Mushroom-Forming Fungi Provides Insights into the Origins of Lignocellulose Decay Capabilities.</title>
        <authorList>
            <person name="Nagy L.G."/>
            <person name="Riley R."/>
            <person name="Tritt A."/>
            <person name="Adam C."/>
            <person name="Daum C."/>
            <person name="Floudas D."/>
            <person name="Sun H."/>
            <person name="Yadav J.S."/>
            <person name="Pangilinan J."/>
            <person name="Larsson K.H."/>
            <person name="Matsuura K."/>
            <person name="Barry K."/>
            <person name="Labutti K."/>
            <person name="Kuo R."/>
            <person name="Ohm R.A."/>
            <person name="Bhattacharya S.S."/>
            <person name="Shirouzu T."/>
            <person name="Yoshinaga Y."/>
            <person name="Martin F.M."/>
            <person name="Grigoriev I.V."/>
            <person name="Hibbett D.S."/>
        </authorList>
    </citation>
    <scope>NUCLEOTIDE SEQUENCE [LARGE SCALE GENOMIC DNA]</scope>
    <source>
        <strain evidence="1 2">L-15889</strain>
    </source>
</reference>
<proteinExistence type="predicted"/>
<gene>
    <name evidence="1" type="ORF">DAEQUDRAFT_723090</name>
</gene>
<name>A0A165SRH9_9APHY</name>
<dbReference type="AlphaFoldDB" id="A0A165SRH9"/>
<accession>A0A165SRH9</accession>